<protein>
    <submittedName>
        <fullName evidence="1">Uncharacterized protein</fullName>
    </submittedName>
</protein>
<evidence type="ECO:0000313" key="1">
    <source>
        <dbReference type="EMBL" id="KAK6538505.1"/>
    </source>
</evidence>
<dbReference type="AlphaFoldDB" id="A0AAV9X8W1"/>
<evidence type="ECO:0000313" key="2">
    <source>
        <dbReference type="Proteomes" id="UP001365542"/>
    </source>
</evidence>
<name>A0AAV9X8W1_9PEZI</name>
<organism evidence="1 2">
    <name type="scientific">Orbilia ellipsospora</name>
    <dbReference type="NCBI Taxonomy" id="2528407"/>
    <lineage>
        <taxon>Eukaryota</taxon>
        <taxon>Fungi</taxon>
        <taxon>Dikarya</taxon>
        <taxon>Ascomycota</taxon>
        <taxon>Pezizomycotina</taxon>
        <taxon>Orbiliomycetes</taxon>
        <taxon>Orbiliales</taxon>
        <taxon>Orbiliaceae</taxon>
        <taxon>Orbilia</taxon>
    </lineage>
</organism>
<keyword evidence="2" id="KW-1185">Reference proteome</keyword>
<proteinExistence type="predicted"/>
<dbReference type="EMBL" id="JAVHJO010000007">
    <property type="protein sequence ID" value="KAK6538505.1"/>
    <property type="molecule type" value="Genomic_DNA"/>
</dbReference>
<gene>
    <name evidence="1" type="ORF">TWF694_010087</name>
</gene>
<dbReference type="Proteomes" id="UP001365542">
    <property type="component" value="Unassembled WGS sequence"/>
</dbReference>
<sequence>MTADSNEVEISEIQSAADLKKTLGEYPNVNIILYEGEWEKSYKNPFSYQYRCYAVLYPRMKFLRVRRDRFEITDWILHSFGFNPEDEANVQTTGAWGIRGEKEADAASNLVYFGYYKEKPAEHLPADLNRFHSALERLQSNSNTIQSTVS</sequence>
<comment type="caution">
    <text evidence="1">The sequence shown here is derived from an EMBL/GenBank/DDBJ whole genome shotgun (WGS) entry which is preliminary data.</text>
</comment>
<accession>A0AAV9X8W1</accession>
<reference evidence="1 2" key="1">
    <citation type="submission" date="2019-10" db="EMBL/GenBank/DDBJ databases">
        <authorList>
            <person name="Palmer J.M."/>
        </authorList>
    </citation>
    <scope>NUCLEOTIDE SEQUENCE [LARGE SCALE GENOMIC DNA]</scope>
    <source>
        <strain evidence="1 2">TWF694</strain>
    </source>
</reference>